<sequence>MPEIEIRIGGRPFEVACQEGEEGYLRAAAKMLDEEASVLSAQIGRIPEARLLLMAGLMLADKTAGIEDKLRQMEDRMAEKEAELDQLRNAPAPAAQTIEVPIVPASVNDALAEIAARAEALADQVDGPASASRD</sequence>
<dbReference type="EMBL" id="FWFU01000001">
    <property type="protein sequence ID" value="SLN22323.1"/>
    <property type="molecule type" value="Genomic_DNA"/>
</dbReference>
<name>A0A1X6YII4_9RHOB</name>
<evidence type="ECO:0000313" key="2">
    <source>
        <dbReference type="EMBL" id="SLN22323.1"/>
    </source>
</evidence>
<dbReference type="InterPro" id="IPR042233">
    <property type="entry name" value="Cell_div_ZapA_N"/>
</dbReference>
<dbReference type="OrthoDB" id="9797575at2"/>
<dbReference type="SUPFAM" id="SSF102829">
    <property type="entry name" value="Cell division protein ZapA-like"/>
    <property type="match status" value="1"/>
</dbReference>
<keyword evidence="1" id="KW-0175">Coiled coil</keyword>
<keyword evidence="2" id="KW-0132">Cell division</keyword>
<dbReference type="InterPro" id="IPR036192">
    <property type="entry name" value="Cell_div_ZapA-like_sf"/>
</dbReference>
<reference evidence="2 3" key="1">
    <citation type="submission" date="2017-03" db="EMBL/GenBank/DDBJ databases">
        <authorList>
            <person name="Afonso C.L."/>
            <person name="Miller P.J."/>
            <person name="Scott M.A."/>
            <person name="Spackman E."/>
            <person name="Goraichik I."/>
            <person name="Dimitrov K.M."/>
            <person name="Suarez D.L."/>
            <person name="Swayne D.E."/>
        </authorList>
    </citation>
    <scope>NUCLEOTIDE SEQUENCE [LARGE SCALE GENOMIC DNA]</scope>
    <source>
        <strain evidence="2 3">CECT 8110</strain>
    </source>
</reference>
<dbReference type="InterPro" id="IPR007838">
    <property type="entry name" value="Cell_div_ZapA-like"/>
</dbReference>
<keyword evidence="3" id="KW-1185">Reference proteome</keyword>
<gene>
    <name evidence="2" type="ORF">ROH8110_00854</name>
</gene>
<protein>
    <submittedName>
        <fullName evidence="2">Cell division protein ZapA</fullName>
    </submittedName>
</protein>
<dbReference type="RefSeq" id="WP_085816459.1">
    <property type="nucleotide sequence ID" value="NZ_FWFU01000001.1"/>
</dbReference>
<dbReference type="AlphaFoldDB" id="A0A1X6YII4"/>
<dbReference type="Proteomes" id="UP000193207">
    <property type="component" value="Unassembled WGS sequence"/>
</dbReference>
<evidence type="ECO:0000256" key="1">
    <source>
        <dbReference type="SAM" id="Coils"/>
    </source>
</evidence>
<feature type="coiled-coil region" evidence="1">
    <location>
        <begin position="63"/>
        <end position="90"/>
    </location>
</feature>
<keyword evidence="2" id="KW-0131">Cell cycle</keyword>
<dbReference type="GO" id="GO:0051301">
    <property type="term" value="P:cell division"/>
    <property type="evidence" value="ECO:0007669"/>
    <property type="project" value="UniProtKB-KW"/>
</dbReference>
<organism evidence="2 3">
    <name type="scientific">Roseovarius halotolerans</name>
    <dbReference type="NCBI Taxonomy" id="505353"/>
    <lineage>
        <taxon>Bacteria</taxon>
        <taxon>Pseudomonadati</taxon>
        <taxon>Pseudomonadota</taxon>
        <taxon>Alphaproteobacteria</taxon>
        <taxon>Rhodobacterales</taxon>
        <taxon>Roseobacteraceae</taxon>
        <taxon>Roseovarius</taxon>
    </lineage>
</organism>
<dbReference type="Gene3D" id="3.30.160.880">
    <property type="entry name" value="Cell division protein ZapA protomer, N-terminal domain"/>
    <property type="match status" value="1"/>
</dbReference>
<evidence type="ECO:0000313" key="3">
    <source>
        <dbReference type="Proteomes" id="UP000193207"/>
    </source>
</evidence>
<accession>A0A1X6YII4</accession>
<proteinExistence type="predicted"/>
<dbReference type="Pfam" id="PF05164">
    <property type="entry name" value="ZapA"/>
    <property type="match status" value="1"/>
</dbReference>